<keyword evidence="4" id="KW-0804">Transcription</keyword>
<evidence type="ECO:0000313" key="8">
    <source>
        <dbReference type="Proteomes" id="UP000606494"/>
    </source>
</evidence>
<dbReference type="Pfam" id="PF08281">
    <property type="entry name" value="Sigma70_r4_2"/>
    <property type="match status" value="1"/>
</dbReference>
<gene>
    <name evidence="7" type="ORF">H8B17_19595</name>
</gene>
<dbReference type="InterPro" id="IPR013325">
    <property type="entry name" value="RNA_pol_sigma_r2"/>
</dbReference>
<dbReference type="Proteomes" id="UP000606494">
    <property type="component" value="Unassembled WGS sequence"/>
</dbReference>
<dbReference type="InterPro" id="IPR036388">
    <property type="entry name" value="WH-like_DNA-bd_sf"/>
</dbReference>
<dbReference type="RefSeq" id="WP_190310936.1">
    <property type="nucleotide sequence ID" value="NZ_JACNYK010000008.1"/>
</dbReference>
<dbReference type="Gene3D" id="1.10.10.10">
    <property type="entry name" value="Winged helix-like DNA-binding domain superfamily/Winged helix DNA-binding domain"/>
    <property type="match status" value="1"/>
</dbReference>
<dbReference type="SUPFAM" id="SSF88946">
    <property type="entry name" value="Sigma2 domain of RNA polymerase sigma factors"/>
    <property type="match status" value="1"/>
</dbReference>
<dbReference type="InterPro" id="IPR013249">
    <property type="entry name" value="RNA_pol_sigma70_r4_t2"/>
</dbReference>
<evidence type="ECO:0000259" key="6">
    <source>
        <dbReference type="Pfam" id="PF08281"/>
    </source>
</evidence>
<evidence type="ECO:0000256" key="3">
    <source>
        <dbReference type="ARBA" id="ARBA00023082"/>
    </source>
</evidence>
<dbReference type="NCBIfam" id="TIGR02937">
    <property type="entry name" value="sigma70-ECF"/>
    <property type="match status" value="1"/>
</dbReference>
<reference evidence="7 8" key="1">
    <citation type="submission" date="2020-08" db="EMBL/GenBank/DDBJ databases">
        <title>Sphingobacterium sp. DN00404 isolated from aquaculture water.</title>
        <authorList>
            <person name="Zhang M."/>
        </authorList>
    </citation>
    <scope>NUCLEOTIDE SEQUENCE [LARGE SCALE GENOMIC DNA]</scope>
    <source>
        <strain evidence="7 8">KCTC 32294</strain>
    </source>
</reference>
<evidence type="ECO:0000313" key="7">
    <source>
        <dbReference type="EMBL" id="MBD1427790.1"/>
    </source>
</evidence>
<dbReference type="SUPFAM" id="SSF88659">
    <property type="entry name" value="Sigma3 and sigma4 domains of RNA polymerase sigma factors"/>
    <property type="match status" value="1"/>
</dbReference>
<organism evidence="7 8">
    <name type="scientific">Sphingobacterium arenae</name>
    <dbReference type="NCBI Taxonomy" id="1280598"/>
    <lineage>
        <taxon>Bacteria</taxon>
        <taxon>Pseudomonadati</taxon>
        <taxon>Bacteroidota</taxon>
        <taxon>Sphingobacteriia</taxon>
        <taxon>Sphingobacteriales</taxon>
        <taxon>Sphingobacteriaceae</taxon>
        <taxon>Sphingobacterium</taxon>
    </lineage>
</organism>
<dbReference type="InterPro" id="IPR039425">
    <property type="entry name" value="RNA_pol_sigma-70-like"/>
</dbReference>
<keyword evidence="2" id="KW-0805">Transcription regulation</keyword>
<comment type="caution">
    <text evidence="7">The sequence shown here is derived from an EMBL/GenBank/DDBJ whole genome shotgun (WGS) entry which is preliminary data.</text>
</comment>
<comment type="similarity">
    <text evidence="1">Belongs to the sigma-70 factor family. ECF subfamily.</text>
</comment>
<dbReference type="PANTHER" id="PTHR43133:SF46">
    <property type="entry name" value="RNA POLYMERASE SIGMA-70 FACTOR ECF SUBFAMILY"/>
    <property type="match status" value="1"/>
</dbReference>
<accession>A0ABR7Y8Z8</accession>
<sequence length="190" mass="22686">MKGRGDDLRRQIAKGDQKAFAEFYYGYQDRVAKHAFRIVKDREQTKEIVQDVFVRLWQKHHVFVDIADLEAYVFMVTKNSCLTAIRTRIREKGKLEAWKEEHPEVHNVPHEHMNTIYALLDRAIDELPPQQRKVYLLSRHNRKKYAEIADDLGISRETVKKYLQLANQSIQTYMKRHKDVVISLFFFFFS</sequence>
<protein>
    <submittedName>
        <fullName evidence="7">Sigma-70 family RNA polymerase sigma factor</fullName>
    </submittedName>
</protein>
<keyword evidence="8" id="KW-1185">Reference proteome</keyword>
<dbReference type="InterPro" id="IPR014284">
    <property type="entry name" value="RNA_pol_sigma-70_dom"/>
</dbReference>
<evidence type="ECO:0000256" key="4">
    <source>
        <dbReference type="ARBA" id="ARBA00023163"/>
    </source>
</evidence>
<dbReference type="Gene3D" id="1.10.1740.10">
    <property type="match status" value="1"/>
</dbReference>
<proteinExistence type="inferred from homology"/>
<dbReference type="InterPro" id="IPR013324">
    <property type="entry name" value="RNA_pol_sigma_r3/r4-like"/>
</dbReference>
<evidence type="ECO:0000256" key="2">
    <source>
        <dbReference type="ARBA" id="ARBA00023015"/>
    </source>
</evidence>
<keyword evidence="3" id="KW-0731">Sigma factor</keyword>
<dbReference type="InterPro" id="IPR007627">
    <property type="entry name" value="RNA_pol_sigma70_r2"/>
</dbReference>
<name>A0ABR7Y8Z8_9SPHI</name>
<dbReference type="CDD" id="cd06171">
    <property type="entry name" value="Sigma70_r4"/>
    <property type="match status" value="1"/>
</dbReference>
<evidence type="ECO:0000256" key="1">
    <source>
        <dbReference type="ARBA" id="ARBA00010641"/>
    </source>
</evidence>
<dbReference type="EMBL" id="JACNYK010000008">
    <property type="protein sequence ID" value="MBD1427790.1"/>
    <property type="molecule type" value="Genomic_DNA"/>
</dbReference>
<feature type="domain" description="RNA polymerase sigma factor 70 region 4 type 2" evidence="6">
    <location>
        <begin position="119"/>
        <end position="166"/>
    </location>
</feature>
<evidence type="ECO:0000259" key="5">
    <source>
        <dbReference type="Pfam" id="PF04542"/>
    </source>
</evidence>
<feature type="domain" description="RNA polymerase sigma-70 region 2" evidence="5">
    <location>
        <begin position="27"/>
        <end position="88"/>
    </location>
</feature>
<dbReference type="PANTHER" id="PTHR43133">
    <property type="entry name" value="RNA POLYMERASE ECF-TYPE SIGMA FACTO"/>
    <property type="match status" value="1"/>
</dbReference>
<dbReference type="Pfam" id="PF04542">
    <property type="entry name" value="Sigma70_r2"/>
    <property type="match status" value="1"/>
</dbReference>